<dbReference type="InterPro" id="IPR013762">
    <property type="entry name" value="Integrase-like_cat_sf"/>
</dbReference>
<dbReference type="InterPro" id="IPR011010">
    <property type="entry name" value="DNA_brk_join_enz"/>
</dbReference>
<dbReference type="InterPro" id="IPR010998">
    <property type="entry name" value="Integrase_recombinase_N"/>
</dbReference>
<protein>
    <recommendedName>
        <fullName evidence="9">Tyrosine recombinase XerC</fullName>
    </recommendedName>
</protein>
<dbReference type="Proteomes" id="UP000068067">
    <property type="component" value="Chromosome"/>
</dbReference>
<dbReference type="STRING" id="931089.CDES_09110"/>
<dbReference type="InterPro" id="IPR002104">
    <property type="entry name" value="Integrase_catalytic"/>
</dbReference>
<accession>A0A0M4CK13</accession>
<dbReference type="HAMAP" id="MF_01808">
    <property type="entry name" value="Recomb_XerC_XerD"/>
    <property type="match status" value="1"/>
</dbReference>
<feature type="domain" description="Tyr recombinase" evidence="10">
    <location>
        <begin position="120"/>
        <end position="300"/>
    </location>
</feature>
<sequence>MGESNKKVERSGRSAPPSALQTLIDDFCEYLDLVVGRSEATIRGYRSDLTAMAESIGSMDNFTLLNLRGWMGEAVDQGKSRATLARRTASLKAFSTWAQRNGYLVNDEAARLVSPKVTRDLPKILGEKQAGEFVGNAVSSNEEEFLRDTAILELLYATGMRVAELCGINMGSVDHDRQVVRVLGKGNKERVIPFGDAAGDALNDWLSIRPHMAKDTDALFVGVRGGRINARQVRRIVDKAATVTGVDHLSPHSLRHTAATHLLDGGADLRQVQELLGHSSMQTTQLYTHVSNKRLLEAFKQAHPRA</sequence>
<dbReference type="InterPro" id="IPR004107">
    <property type="entry name" value="Integrase_SAM-like_N"/>
</dbReference>
<evidence type="ECO:0000313" key="12">
    <source>
        <dbReference type="EMBL" id="ALC06214.1"/>
    </source>
</evidence>
<dbReference type="GO" id="GO:0009037">
    <property type="term" value="F:tyrosine-based site-specific recombinase activity"/>
    <property type="evidence" value="ECO:0007669"/>
    <property type="project" value="UniProtKB-UniRule"/>
</dbReference>
<evidence type="ECO:0000259" key="10">
    <source>
        <dbReference type="PROSITE" id="PS51898"/>
    </source>
</evidence>
<feature type="domain" description="Core-binding (CB)" evidence="11">
    <location>
        <begin position="18"/>
        <end position="99"/>
    </location>
</feature>
<keyword evidence="7 9" id="KW-0233">DNA recombination</keyword>
<dbReference type="GO" id="GO:0051301">
    <property type="term" value="P:cell division"/>
    <property type="evidence" value="ECO:0007669"/>
    <property type="project" value="UniProtKB-KW"/>
</dbReference>
<comment type="subcellular location">
    <subcellularLocation>
        <location evidence="1 9">Cytoplasm</location>
    </subcellularLocation>
</comment>
<feature type="active site" evidence="9">
    <location>
        <position position="255"/>
    </location>
</feature>
<dbReference type="SUPFAM" id="SSF56349">
    <property type="entry name" value="DNA breaking-rejoining enzymes"/>
    <property type="match status" value="1"/>
</dbReference>
<dbReference type="Pfam" id="PF02899">
    <property type="entry name" value="Phage_int_SAM_1"/>
    <property type="match status" value="1"/>
</dbReference>
<keyword evidence="3 9" id="KW-0132">Cell division</keyword>
<evidence type="ECO:0000256" key="8">
    <source>
        <dbReference type="ARBA" id="ARBA00023306"/>
    </source>
</evidence>
<evidence type="ECO:0000259" key="11">
    <source>
        <dbReference type="PROSITE" id="PS51900"/>
    </source>
</evidence>
<evidence type="ECO:0000313" key="13">
    <source>
        <dbReference type="Proteomes" id="UP000068067"/>
    </source>
</evidence>
<dbReference type="RefSeq" id="WP_053545188.1">
    <property type="nucleotide sequence ID" value="NZ_CP009220.1"/>
</dbReference>
<feature type="active site" evidence="9">
    <location>
        <position position="161"/>
    </location>
</feature>
<feature type="active site" evidence="9">
    <location>
        <position position="185"/>
    </location>
</feature>
<dbReference type="SUPFAM" id="SSF47823">
    <property type="entry name" value="lambda integrase-like, N-terminal domain"/>
    <property type="match status" value="1"/>
</dbReference>
<proteinExistence type="inferred from homology"/>
<organism evidence="12 13">
    <name type="scientific">Corynebacterium deserti GIMN1.010</name>
    <dbReference type="NCBI Taxonomy" id="931089"/>
    <lineage>
        <taxon>Bacteria</taxon>
        <taxon>Bacillati</taxon>
        <taxon>Actinomycetota</taxon>
        <taxon>Actinomycetes</taxon>
        <taxon>Mycobacteriales</taxon>
        <taxon>Corynebacteriaceae</taxon>
        <taxon>Corynebacterium</taxon>
    </lineage>
</organism>
<evidence type="ECO:0000256" key="1">
    <source>
        <dbReference type="ARBA" id="ARBA00004496"/>
    </source>
</evidence>
<dbReference type="PROSITE" id="PS51898">
    <property type="entry name" value="TYR_RECOMBINASE"/>
    <property type="match status" value="1"/>
</dbReference>
<evidence type="ECO:0000256" key="5">
    <source>
        <dbReference type="ARBA" id="ARBA00022908"/>
    </source>
</evidence>
<dbReference type="AlphaFoldDB" id="A0A0M4CK13"/>
<dbReference type="Gene3D" id="1.10.150.130">
    <property type="match status" value="1"/>
</dbReference>
<keyword evidence="13" id="KW-1185">Reference proteome</keyword>
<dbReference type="PANTHER" id="PTHR30349:SF77">
    <property type="entry name" value="TYROSINE RECOMBINASE XERC"/>
    <property type="match status" value="1"/>
</dbReference>
<comment type="function">
    <text evidence="9">Site-specific tyrosine recombinase, which acts by catalyzing the cutting and rejoining of the recombining DNA molecules. The XerC-XerD complex is essential to convert dimers of the bacterial chromosome into monomers to permit their segregation at cell division. It also contributes to the segregational stability of plasmids.</text>
</comment>
<feature type="active site" description="O-(3'-phospho-DNA)-tyrosine intermediate" evidence="9">
    <location>
        <position position="287"/>
    </location>
</feature>
<dbReference type="GO" id="GO:0005737">
    <property type="term" value="C:cytoplasm"/>
    <property type="evidence" value="ECO:0007669"/>
    <property type="project" value="UniProtKB-SubCell"/>
</dbReference>
<evidence type="ECO:0000256" key="2">
    <source>
        <dbReference type="ARBA" id="ARBA00022490"/>
    </source>
</evidence>
<reference evidence="12 13" key="1">
    <citation type="submission" date="2014-08" db="EMBL/GenBank/DDBJ databases">
        <title>Complete genome sequence of Corynebacterium deserti GIMN1.010 (=DSM 45689), isolated from desert sand in western China.</title>
        <authorList>
            <person name="Ruckert C."/>
            <person name="Albersmeier A."/>
            <person name="Kalinowski J."/>
        </authorList>
    </citation>
    <scope>NUCLEOTIDE SEQUENCE [LARGE SCALE GENOMIC DNA]</scope>
    <source>
        <strain evidence="12 13">GIMN1.010</strain>
    </source>
</reference>
<keyword evidence="5 9" id="KW-0229">DNA integration</keyword>
<feature type="active site" evidence="9">
    <location>
        <position position="252"/>
    </location>
</feature>
<dbReference type="InterPro" id="IPR023009">
    <property type="entry name" value="Tyrosine_recombinase_XerC/XerD"/>
</dbReference>
<keyword evidence="4 9" id="KW-0159">Chromosome partition</keyword>
<comment type="similarity">
    <text evidence="9">Belongs to the 'phage' integrase family. XerC subfamily.</text>
</comment>
<dbReference type="Pfam" id="PF00589">
    <property type="entry name" value="Phage_integrase"/>
    <property type="match status" value="1"/>
</dbReference>
<evidence type="ECO:0000256" key="4">
    <source>
        <dbReference type="ARBA" id="ARBA00022829"/>
    </source>
</evidence>
<dbReference type="Gene3D" id="1.10.443.10">
    <property type="entry name" value="Intergrase catalytic core"/>
    <property type="match status" value="1"/>
</dbReference>
<dbReference type="KEGG" id="cdx:CDES_09110"/>
<keyword evidence="2 9" id="KW-0963">Cytoplasm</keyword>
<keyword evidence="8 9" id="KW-0131">Cell cycle</keyword>
<dbReference type="PANTHER" id="PTHR30349">
    <property type="entry name" value="PHAGE INTEGRASE-RELATED"/>
    <property type="match status" value="1"/>
</dbReference>
<dbReference type="GO" id="GO:0007059">
    <property type="term" value="P:chromosome segregation"/>
    <property type="evidence" value="ECO:0007669"/>
    <property type="project" value="UniProtKB-UniRule"/>
</dbReference>
<dbReference type="InterPro" id="IPR050090">
    <property type="entry name" value="Tyrosine_recombinase_XerCD"/>
</dbReference>
<evidence type="ECO:0000256" key="3">
    <source>
        <dbReference type="ARBA" id="ARBA00022618"/>
    </source>
</evidence>
<evidence type="ECO:0000256" key="6">
    <source>
        <dbReference type="ARBA" id="ARBA00023125"/>
    </source>
</evidence>
<dbReference type="GO" id="GO:0003677">
    <property type="term" value="F:DNA binding"/>
    <property type="evidence" value="ECO:0007669"/>
    <property type="project" value="UniProtKB-UniRule"/>
</dbReference>
<dbReference type="GO" id="GO:0006313">
    <property type="term" value="P:DNA transposition"/>
    <property type="evidence" value="ECO:0007669"/>
    <property type="project" value="UniProtKB-UniRule"/>
</dbReference>
<gene>
    <name evidence="9 12" type="primary">xerC</name>
    <name evidence="12" type="ORF">CDES_09110</name>
</gene>
<dbReference type="OrthoDB" id="9801717at2"/>
<name>A0A0M4CK13_9CORY</name>
<dbReference type="EMBL" id="CP009220">
    <property type="protein sequence ID" value="ALC06214.1"/>
    <property type="molecule type" value="Genomic_DNA"/>
</dbReference>
<dbReference type="InterPro" id="IPR044068">
    <property type="entry name" value="CB"/>
</dbReference>
<dbReference type="PROSITE" id="PS51900">
    <property type="entry name" value="CB"/>
    <property type="match status" value="1"/>
</dbReference>
<evidence type="ECO:0000256" key="7">
    <source>
        <dbReference type="ARBA" id="ARBA00023172"/>
    </source>
</evidence>
<evidence type="ECO:0000256" key="9">
    <source>
        <dbReference type="HAMAP-Rule" id="MF_01808"/>
    </source>
</evidence>
<comment type="subunit">
    <text evidence="9">Forms a cyclic heterotetrameric complex composed of two molecules of XerC and two molecules of XerD.</text>
</comment>
<feature type="active site" evidence="9">
    <location>
        <position position="278"/>
    </location>
</feature>
<dbReference type="CDD" id="cd00798">
    <property type="entry name" value="INT_XerDC_C"/>
    <property type="match status" value="1"/>
</dbReference>
<dbReference type="PATRIC" id="fig|931089.4.peg.1836"/>
<keyword evidence="6 9" id="KW-0238">DNA-binding</keyword>